<evidence type="ECO:0000256" key="1">
    <source>
        <dbReference type="SAM" id="Coils"/>
    </source>
</evidence>
<protein>
    <submittedName>
        <fullName evidence="2">Uncharacterized protein</fullName>
    </submittedName>
</protein>
<keyword evidence="3" id="KW-1185">Reference proteome</keyword>
<accession>A0A1Y2F206</accession>
<keyword evidence="1" id="KW-0175">Coiled coil</keyword>
<evidence type="ECO:0000313" key="2">
    <source>
        <dbReference type="EMBL" id="ORY77873.1"/>
    </source>
</evidence>
<sequence length="338" mass="39255">MSNTNISSFYFEKQKKFVALVKDIQISLNLKEYKKQGYTFNQYIKMKWNISQAQAYRYLICAKVLDQLEEFEIKPSYERLCKSLSKVAKTPAEIKILWSVILKKTGGRPNCINSTHINNIWKEICFSKKYSDVCKYEGDIMNKIEKSLNKFENEKKHKQINNNNNNNNNSNINIKINNNNNINNCNNSNNFKKGSNISNSFPSPESISNETIKFNISNSNSSMVTYTNTDTDSSIMSNSTVTIPNVSFSLNNDLIKPYTMTNNYNETMPSSYNIIRPISPSSSTESIIYLQLSNELPYIYQLQQPQQQILPYNSYPSQPQQVTFYQEQPQQTLYYYKM</sequence>
<name>A0A1Y2F206_9FUNG</name>
<dbReference type="EMBL" id="MCOG01000018">
    <property type="protein sequence ID" value="ORY77873.1"/>
    <property type="molecule type" value="Genomic_DNA"/>
</dbReference>
<feature type="coiled-coil region" evidence="1">
    <location>
        <begin position="141"/>
        <end position="168"/>
    </location>
</feature>
<evidence type="ECO:0000313" key="3">
    <source>
        <dbReference type="Proteomes" id="UP000193920"/>
    </source>
</evidence>
<dbReference type="OrthoDB" id="5595153at2759"/>
<dbReference type="STRING" id="1754190.A0A1Y2F206"/>
<organism evidence="2 3">
    <name type="scientific">Neocallimastix californiae</name>
    <dbReference type="NCBI Taxonomy" id="1754190"/>
    <lineage>
        <taxon>Eukaryota</taxon>
        <taxon>Fungi</taxon>
        <taxon>Fungi incertae sedis</taxon>
        <taxon>Chytridiomycota</taxon>
        <taxon>Chytridiomycota incertae sedis</taxon>
        <taxon>Neocallimastigomycetes</taxon>
        <taxon>Neocallimastigales</taxon>
        <taxon>Neocallimastigaceae</taxon>
        <taxon>Neocallimastix</taxon>
    </lineage>
</organism>
<comment type="caution">
    <text evidence="2">The sequence shown here is derived from an EMBL/GenBank/DDBJ whole genome shotgun (WGS) entry which is preliminary data.</text>
</comment>
<dbReference type="Proteomes" id="UP000193920">
    <property type="component" value="Unassembled WGS sequence"/>
</dbReference>
<dbReference type="AlphaFoldDB" id="A0A1Y2F206"/>
<gene>
    <name evidence="2" type="ORF">LY90DRAFT_627698</name>
</gene>
<proteinExistence type="predicted"/>
<reference evidence="2 3" key="1">
    <citation type="submission" date="2016-08" db="EMBL/GenBank/DDBJ databases">
        <title>A Parts List for Fungal Cellulosomes Revealed by Comparative Genomics.</title>
        <authorList>
            <consortium name="DOE Joint Genome Institute"/>
            <person name="Haitjema C.H."/>
            <person name="Gilmore S.P."/>
            <person name="Henske J.K."/>
            <person name="Solomon K.V."/>
            <person name="De Groot R."/>
            <person name="Kuo A."/>
            <person name="Mondo S.J."/>
            <person name="Salamov A.A."/>
            <person name="Labutti K."/>
            <person name="Zhao Z."/>
            <person name="Chiniquy J."/>
            <person name="Barry K."/>
            <person name="Brewer H.M."/>
            <person name="Purvine S.O."/>
            <person name="Wright A.T."/>
            <person name="Boxma B."/>
            <person name="Van Alen T."/>
            <person name="Hackstein J.H."/>
            <person name="Baker S.E."/>
            <person name="Grigoriev I.V."/>
            <person name="O'Malley M.A."/>
        </authorList>
    </citation>
    <scope>NUCLEOTIDE SEQUENCE [LARGE SCALE GENOMIC DNA]</scope>
    <source>
        <strain evidence="2 3">G1</strain>
    </source>
</reference>